<keyword evidence="1" id="KW-0175">Coiled coil</keyword>
<reference evidence="4" key="1">
    <citation type="submission" date="2021-01" db="EMBL/GenBank/DDBJ databases">
        <authorList>
            <consortium name="Genoscope - CEA"/>
            <person name="William W."/>
        </authorList>
    </citation>
    <scope>NUCLEOTIDE SEQUENCE</scope>
</reference>
<name>A0A8S1R541_9CILI</name>
<keyword evidence="5" id="KW-1185">Reference proteome</keyword>
<evidence type="ECO:0000313" key="3">
    <source>
        <dbReference type="EMBL" id="CAD8122748.1"/>
    </source>
</evidence>
<sequence>MNLEETLLILFERTLESNKDDHLQTILASQAKIIQQKKENVNPSQIQTSVIQKKLQAIEKNFISQDAFKKRRRSKYDHRSNTGSQQDNEEVPTIILDQDNQEINNNQNNLQQLKTENSKLENQITQLEYQQREKYLKNCSEIEQINREKQLLFENDKKLNEKQRKLNQRQLLLQQKQINLQKQEQNYQIQQHNIDECQQEQSNYENQLNNRRDEMEKLQIKLNSYVSQLLSLQRSKNKVQCQLNVQIDAVEQLAQFILKERSKLQQEQQYIRQFKERVLEEKKQVLQMKEQIS</sequence>
<dbReference type="Proteomes" id="UP000692954">
    <property type="component" value="Unassembled WGS sequence"/>
</dbReference>
<accession>A0A8S1R541</accession>
<gene>
    <name evidence="3" type="ORF">PSON_ATCC_30995.1.T1400087</name>
    <name evidence="4" type="ORF">PSON_ATCC_30995.1.T1400088</name>
</gene>
<dbReference type="EMBL" id="CAJJDN010000140">
    <property type="protein sequence ID" value="CAD8122749.1"/>
    <property type="molecule type" value="Genomic_DNA"/>
</dbReference>
<proteinExistence type="predicted"/>
<evidence type="ECO:0000313" key="5">
    <source>
        <dbReference type="Proteomes" id="UP000692954"/>
    </source>
</evidence>
<evidence type="ECO:0000256" key="1">
    <source>
        <dbReference type="SAM" id="Coils"/>
    </source>
</evidence>
<protein>
    <submittedName>
        <fullName evidence="4">Uncharacterized protein</fullName>
    </submittedName>
</protein>
<evidence type="ECO:0000313" key="4">
    <source>
        <dbReference type="EMBL" id="CAD8122749.1"/>
    </source>
</evidence>
<dbReference type="EMBL" id="CAJJDN010000140">
    <property type="protein sequence ID" value="CAD8122748.1"/>
    <property type="molecule type" value="Genomic_DNA"/>
</dbReference>
<comment type="caution">
    <text evidence="4">The sequence shown here is derived from an EMBL/GenBank/DDBJ whole genome shotgun (WGS) entry which is preliminary data.</text>
</comment>
<organism evidence="4 5">
    <name type="scientific">Paramecium sonneborni</name>
    <dbReference type="NCBI Taxonomy" id="65129"/>
    <lineage>
        <taxon>Eukaryota</taxon>
        <taxon>Sar</taxon>
        <taxon>Alveolata</taxon>
        <taxon>Ciliophora</taxon>
        <taxon>Intramacronucleata</taxon>
        <taxon>Oligohymenophorea</taxon>
        <taxon>Peniculida</taxon>
        <taxon>Parameciidae</taxon>
        <taxon>Paramecium</taxon>
    </lineage>
</organism>
<feature type="coiled-coil region" evidence="1">
    <location>
        <begin position="96"/>
        <end position="291"/>
    </location>
</feature>
<evidence type="ECO:0000256" key="2">
    <source>
        <dbReference type="SAM" id="MobiDB-lite"/>
    </source>
</evidence>
<dbReference type="OrthoDB" id="306492at2759"/>
<feature type="region of interest" description="Disordered" evidence="2">
    <location>
        <begin position="69"/>
        <end position="90"/>
    </location>
</feature>
<dbReference type="AlphaFoldDB" id="A0A8S1R541"/>